<sequence>MPHEQIMIVEDNQIIATQLNRILTKSGYDVVAIKASGEEALQHLQHTLPQLILMDIQLIGDLTGIETARQIHDRYNLPIVYMTAYADDTILQKAKLTEPYGYLIKPIQKRELLATIQVALYTHAARQQTEKRQKCAIQVLELLNQSNSKTDTIRDILLLLKDFTGLEALGIRLKEGDDFPYYETKGFSEEFVATERYLCAYSPDGHLLRHADGTPRLQCLCGRVLRGNKVPAFPGFTTGGSFWTNSSTKLLATIQAQHISFPLRSRCHQEGYESIGLIPLRSGDEIIGLLQLNDSRENQLTADMIHFFEGIGASIGVALMHKRAQETLAAEHQLLAHKVQERTAELSKVNAELARAARLKD</sequence>
<accession>A0A9D5JUE5</accession>
<dbReference type="InterPro" id="IPR050595">
    <property type="entry name" value="Bact_response_regulator"/>
</dbReference>
<dbReference type="InterPro" id="IPR029016">
    <property type="entry name" value="GAF-like_dom_sf"/>
</dbReference>
<dbReference type="InterPro" id="IPR011006">
    <property type="entry name" value="CheY-like_superfamily"/>
</dbReference>
<feature type="modified residue" description="4-aspartylphosphate" evidence="4">
    <location>
        <position position="55"/>
    </location>
</feature>
<dbReference type="Pfam" id="PF01590">
    <property type="entry name" value="GAF"/>
    <property type="match status" value="1"/>
</dbReference>
<evidence type="ECO:0000256" key="2">
    <source>
        <dbReference type="ARBA" id="ARBA00022679"/>
    </source>
</evidence>
<evidence type="ECO:0000259" key="5">
    <source>
        <dbReference type="PROSITE" id="PS50110"/>
    </source>
</evidence>
<dbReference type="Gene3D" id="3.40.50.2300">
    <property type="match status" value="1"/>
</dbReference>
<evidence type="ECO:0000256" key="4">
    <source>
        <dbReference type="PROSITE-ProRule" id="PRU00169"/>
    </source>
</evidence>
<keyword evidence="3" id="KW-0418">Kinase</keyword>
<gene>
    <name evidence="6" type="ORF">GF339_05900</name>
</gene>
<protein>
    <submittedName>
        <fullName evidence="6">Response regulator</fullName>
    </submittedName>
</protein>
<dbReference type="Proteomes" id="UP000649604">
    <property type="component" value="Unassembled WGS sequence"/>
</dbReference>
<dbReference type="SMART" id="SM00448">
    <property type="entry name" value="REC"/>
    <property type="match status" value="1"/>
</dbReference>
<dbReference type="PROSITE" id="PS50110">
    <property type="entry name" value="RESPONSE_REGULATORY"/>
    <property type="match status" value="1"/>
</dbReference>
<dbReference type="CDD" id="cd17534">
    <property type="entry name" value="REC_DC-like"/>
    <property type="match status" value="1"/>
</dbReference>
<dbReference type="EMBL" id="WJJP01000184">
    <property type="protein sequence ID" value="MBD3324097.1"/>
    <property type="molecule type" value="Genomic_DNA"/>
</dbReference>
<dbReference type="InterPro" id="IPR003018">
    <property type="entry name" value="GAF"/>
</dbReference>
<keyword evidence="1 4" id="KW-0597">Phosphoprotein</keyword>
<dbReference type="PANTHER" id="PTHR44591">
    <property type="entry name" value="STRESS RESPONSE REGULATOR PROTEIN 1"/>
    <property type="match status" value="1"/>
</dbReference>
<dbReference type="SUPFAM" id="SSF52172">
    <property type="entry name" value="CheY-like"/>
    <property type="match status" value="1"/>
</dbReference>
<dbReference type="GO" id="GO:0000160">
    <property type="term" value="P:phosphorelay signal transduction system"/>
    <property type="evidence" value="ECO:0007669"/>
    <property type="project" value="InterPro"/>
</dbReference>
<dbReference type="Gene3D" id="3.30.450.40">
    <property type="match status" value="1"/>
</dbReference>
<dbReference type="Pfam" id="PF00072">
    <property type="entry name" value="Response_reg"/>
    <property type="match status" value="1"/>
</dbReference>
<dbReference type="GO" id="GO:0016301">
    <property type="term" value="F:kinase activity"/>
    <property type="evidence" value="ECO:0007669"/>
    <property type="project" value="UniProtKB-KW"/>
</dbReference>
<evidence type="ECO:0000256" key="3">
    <source>
        <dbReference type="ARBA" id="ARBA00022777"/>
    </source>
</evidence>
<organism evidence="6 7">
    <name type="scientific">candidate division KSB3 bacterium</name>
    <dbReference type="NCBI Taxonomy" id="2044937"/>
    <lineage>
        <taxon>Bacteria</taxon>
        <taxon>candidate division KSB3</taxon>
    </lineage>
</organism>
<evidence type="ECO:0000256" key="1">
    <source>
        <dbReference type="ARBA" id="ARBA00022553"/>
    </source>
</evidence>
<comment type="caution">
    <text evidence="6">The sequence shown here is derived from an EMBL/GenBank/DDBJ whole genome shotgun (WGS) entry which is preliminary data.</text>
</comment>
<dbReference type="PANTHER" id="PTHR44591:SF3">
    <property type="entry name" value="RESPONSE REGULATORY DOMAIN-CONTAINING PROTEIN"/>
    <property type="match status" value="1"/>
</dbReference>
<dbReference type="AlphaFoldDB" id="A0A9D5JUE5"/>
<keyword evidence="2" id="KW-0808">Transferase</keyword>
<evidence type="ECO:0000313" key="7">
    <source>
        <dbReference type="Proteomes" id="UP000649604"/>
    </source>
</evidence>
<feature type="domain" description="Response regulatory" evidence="5">
    <location>
        <begin position="5"/>
        <end position="120"/>
    </location>
</feature>
<proteinExistence type="predicted"/>
<dbReference type="SUPFAM" id="SSF55781">
    <property type="entry name" value="GAF domain-like"/>
    <property type="match status" value="1"/>
</dbReference>
<dbReference type="InterPro" id="IPR001789">
    <property type="entry name" value="Sig_transdc_resp-reg_receiver"/>
</dbReference>
<reference evidence="6" key="1">
    <citation type="submission" date="2019-11" db="EMBL/GenBank/DDBJ databases">
        <title>Microbial mats filling the niche in hypersaline microbial mats.</title>
        <authorList>
            <person name="Wong H.L."/>
            <person name="Macleod F.I."/>
            <person name="White R.A. III"/>
            <person name="Burns B.P."/>
        </authorList>
    </citation>
    <scope>NUCLEOTIDE SEQUENCE</scope>
    <source>
        <strain evidence="6">Rbin_158</strain>
    </source>
</reference>
<evidence type="ECO:0000313" key="6">
    <source>
        <dbReference type="EMBL" id="MBD3324097.1"/>
    </source>
</evidence>
<name>A0A9D5JUE5_9BACT</name>